<evidence type="ECO:0008006" key="3">
    <source>
        <dbReference type="Google" id="ProtNLM"/>
    </source>
</evidence>
<comment type="caution">
    <text evidence="1">The sequence shown here is derived from an EMBL/GenBank/DDBJ whole genome shotgun (WGS) entry which is preliminary data.</text>
</comment>
<dbReference type="Proteomes" id="UP000479710">
    <property type="component" value="Unassembled WGS sequence"/>
</dbReference>
<name>A0A6G1C7N6_9ORYZ</name>
<organism evidence="1 2">
    <name type="scientific">Oryza meyeriana var. granulata</name>
    <dbReference type="NCBI Taxonomy" id="110450"/>
    <lineage>
        <taxon>Eukaryota</taxon>
        <taxon>Viridiplantae</taxon>
        <taxon>Streptophyta</taxon>
        <taxon>Embryophyta</taxon>
        <taxon>Tracheophyta</taxon>
        <taxon>Spermatophyta</taxon>
        <taxon>Magnoliopsida</taxon>
        <taxon>Liliopsida</taxon>
        <taxon>Poales</taxon>
        <taxon>Poaceae</taxon>
        <taxon>BOP clade</taxon>
        <taxon>Oryzoideae</taxon>
        <taxon>Oryzeae</taxon>
        <taxon>Oryzinae</taxon>
        <taxon>Oryza</taxon>
        <taxon>Oryza meyeriana</taxon>
    </lineage>
</organism>
<reference evidence="1 2" key="1">
    <citation type="submission" date="2019-11" db="EMBL/GenBank/DDBJ databases">
        <title>Whole genome sequence of Oryza granulata.</title>
        <authorList>
            <person name="Li W."/>
        </authorList>
    </citation>
    <scope>NUCLEOTIDE SEQUENCE [LARGE SCALE GENOMIC DNA]</scope>
    <source>
        <strain evidence="2">cv. Menghai</strain>
        <tissue evidence="1">Leaf</tissue>
    </source>
</reference>
<evidence type="ECO:0000313" key="2">
    <source>
        <dbReference type="Proteomes" id="UP000479710"/>
    </source>
</evidence>
<accession>A0A6G1C7N6</accession>
<dbReference type="OrthoDB" id="1999191at2759"/>
<protein>
    <recommendedName>
        <fullName evidence="3">DUF4219 domain-containing protein</fullName>
    </recommendedName>
</protein>
<dbReference type="EMBL" id="SPHZ02000010">
    <property type="protein sequence ID" value="KAF0896685.1"/>
    <property type="molecule type" value="Genomic_DNA"/>
</dbReference>
<dbReference type="AlphaFoldDB" id="A0A6G1C7N6"/>
<keyword evidence="2" id="KW-1185">Reference proteome</keyword>
<gene>
    <name evidence="1" type="ORF">E2562_027030</name>
</gene>
<evidence type="ECO:0000313" key="1">
    <source>
        <dbReference type="EMBL" id="KAF0896685.1"/>
    </source>
</evidence>
<sequence length="92" mass="10005">MSGVSSSSDGGTIMAAPRLRVVMMHYPMLNDTNYGVWAVKMKIILCHLGVWAAVMGEVVAREEKDNEALVAISQPKKERALVADACEEPCLL</sequence>
<proteinExistence type="predicted"/>